<proteinExistence type="predicted"/>
<evidence type="ECO:0000313" key="2">
    <source>
        <dbReference type="Proteomes" id="UP000784294"/>
    </source>
</evidence>
<reference evidence="1" key="1">
    <citation type="submission" date="2018-11" db="EMBL/GenBank/DDBJ databases">
        <authorList>
            <consortium name="Pathogen Informatics"/>
        </authorList>
    </citation>
    <scope>NUCLEOTIDE SEQUENCE</scope>
</reference>
<protein>
    <submittedName>
        <fullName evidence="1">Uncharacterized protein</fullName>
    </submittedName>
</protein>
<dbReference type="Proteomes" id="UP000784294">
    <property type="component" value="Unassembled WGS sequence"/>
</dbReference>
<sequence length="145" mass="16389">MTTTSPWSAFNTNFIVLSRLFSIGELETWPRRLRPTEVNQQDGGLERLRKSGTFEGVGNRVAGKQYLGQQAIGQLFVKVPSAMVLLAFEEEDRITEQMERDEHVRTCLLLDNLHKPNADRVVVRLSAYETVCKSLRVPKSGVAKI</sequence>
<accession>A0A448WHF3</accession>
<dbReference type="AlphaFoldDB" id="A0A448WHF3"/>
<comment type="caution">
    <text evidence="1">The sequence shown here is derived from an EMBL/GenBank/DDBJ whole genome shotgun (WGS) entry which is preliminary data.</text>
</comment>
<keyword evidence="2" id="KW-1185">Reference proteome</keyword>
<dbReference type="EMBL" id="CAAALY010013159">
    <property type="protein sequence ID" value="VEL11884.1"/>
    <property type="molecule type" value="Genomic_DNA"/>
</dbReference>
<evidence type="ECO:0000313" key="1">
    <source>
        <dbReference type="EMBL" id="VEL11884.1"/>
    </source>
</evidence>
<name>A0A448WHF3_9PLAT</name>
<gene>
    <name evidence="1" type="ORF">PXEA_LOCUS5324</name>
</gene>
<organism evidence="1 2">
    <name type="scientific">Protopolystoma xenopodis</name>
    <dbReference type="NCBI Taxonomy" id="117903"/>
    <lineage>
        <taxon>Eukaryota</taxon>
        <taxon>Metazoa</taxon>
        <taxon>Spiralia</taxon>
        <taxon>Lophotrochozoa</taxon>
        <taxon>Platyhelminthes</taxon>
        <taxon>Monogenea</taxon>
        <taxon>Polyopisthocotylea</taxon>
        <taxon>Polystomatidea</taxon>
        <taxon>Polystomatidae</taxon>
        <taxon>Protopolystoma</taxon>
    </lineage>
</organism>